<feature type="transmembrane region" description="Helical" evidence="1">
    <location>
        <begin position="104"/>
        <end position="122"/>
    </location>
</feature>
<keyword evidence="1" id="KW-1133">Transmembrane helix</keyword>
<dbReference type="AlphaFoldDB" id="A0A4P6K2W6"/>
<organism evidence="2 3">
    <name type="scientific">Ktedonosporobacter rubrisoli</name>
    <dbReference type="NCBI Taxonomy" id="2509675"/>
    <lineage>
        <taxon>Bacteria</taxon>
        <taxon>Bacillati</taxon>
        <taxon>Chloroflexota</taxon>
        <taxon>Ktedonobacteria</taxon>
        <taxon>Ktedonobacterales</taxon>
        <taxon>Ktedonosporobacteraceae</taxon>
        <taxon>Ktedonosporobacter</taxon>
    </lineage>
</organism>
<dbReference type="OrthoDB" id="3280889at2"/>
<proteinExistence type="predicted"/>
<reference evidence="2 3" key="1">
    <citation type="submission" date="2019-01" db="EMBL/GenBank/DDBJ databases">
        <title>Ktedonosporobacter rubrisoli SCAWS-G2.</title>
        <authorList>
            <person name="Huang Y."/>
            <person name="Yan B."/>
        </authorList>
    </citation>
    <scope>NUCLEOTIDE SEQUENCE [LARGE SCALE GENOMIC DNA]</scope>
    <source>
        <strain evidence="2 3">SCAWS-G2</strain>
    </source>
</reference>
<evidence type="ECO:0000313" key="3">
    <source>
        <dbReference type="Proteomes" id="UP000290365"/>
    </source>
</evidence>
<feature type="transmembrane region" description="Helical" evidence="1">
    <location>
        <begin position="33"/>
        <end position="56"/>
    </location>
</feature>
<evidence type="ECO:0000256" key="1">
    <source>
        <dbReference type="SAM" id="Phobius"/>
    </source>
</evidence>
<feature type="transmembrane region" description="Helical" evidence="1">
    <location>
        <begin position="192"/>
        <end position="211"/>
    </location>
</feature>
<dbReference type="RefSeq" id="WP_129893568.1">
    <property type="nucleotide sequence ID" value="NZ_CP035758.1"/>
</dbReference>
<dbReference type="EMBL" id="CP035758">
    <property type="protein sequence ID" value="QBD82499.1"/>
    <property type="molecule type" value="Genomic_DNA"/>
</dbReference>
<feature type="transmembrane region" description="Helical" evidence="1">
    <location>
        <begin position="6"/>
        <end position="24"/>
    </location>
</feature>
<feature type="transmembrane region" description="Helical" evidence="1">
    <location>
        <begin position="62"/>
        <end position="84"/>
    </location>
</feature>
<feature type="transmembrane region" description="Helical" evidence="1">
    <location>
        <begin position="128"/>
        <end position="148"/>
    </location>
</feature>
<protein>
    <submittedName>
        <fullName evidence="2">Uncharacterized protein</fullName>
    </submittedName>
</protein>
<sequence length="399" mass="44488">MSAALLICAILVFSLIFWIGLYLISRDPANMRLWAASLGPLCYALGIGCAITNNFIPAMGICLQLCLVLTFLALLWTGLTFYLLPYGRSLRSQTAIANKRALTILAVALPLAMLAIALLLLHPGWLPLMAIQLPGGCILLVAGIALSILDAQEKGEALLPDLFRSFDYSCFTALLFGGQVALIMLLSTGVTAAMLILLMMVIVSSIFVQTFSDHLITFVDKIAFANFPWLQKARAELRTTANTLQRVQELDLDNLDEAEFIRFTRRALSQFGDLARLATNPLTRLSLVETCLLKHGNKDDALERAIELKAILAASIERLKPREQGDFGTSDEWRYYNVLYFPYIAGLKPYSRRAQNVQHDTTAKAALEWFRTYVPERTFYNWQNAATRLIAQDLKARKS</sequence>
<keyword evidence="3" id="KW-1185">Reference proteome</keyword>
<feature type="transmembrane region" description="Helical" evidence="1">
    <location>
        <begin position="168"/>
        <end position="186"/>
    </location>
</feature>
<keyword evidence="1" id="KW-0812">Transmembrane</keyword>
<accession>A0A4P6K2W6</accession>
<keyword evidence="1" id="KW-0472">Membrane</keyword>
<dbReference type="Proteomes" id="UP000290365">
    <property type="component" value="Chromosome"/>
</dbReference>
<dbReference type="KEGG" id="kbs:EPA93_43620"/>
<evidence type="ECO:0000313" key="2">
    <source>
        <dbReference type="EMBL" id="QBD82499.1"/>
    </source>
</evidence>
<gene>
    <name evidence="2" type="ORF">EPA93_43620</name>
</gene>
<name>A0A4P6K2W6_KTERU</name>